<proteinExistence type="predicted"/>
<reference evidence="1" key="1">
    <citation type="journal article" date="2014" name="Front. Microbiol.">
        <title>High frequency of phylogenetically diverse reductive dehalogenase-homologous genes in deep subseafloor sedimentary metagenomes.</title>
        <authorList>
            <person name="Kawai M."/>
            <person name="Futagami T."/>
            <person name="Toyoda A."/>
            <person name="Takaki Y."/>
            <person name="Nishi S."/>
            <person name="Hori S."/>
            <person name="Arai W."/>
            <person name="Tsubouchi T."/>
            <person name="Morono Y."/>
            <person name="Uchiyama I."/>
            <person name="Ito T."/>
            <person name="Fujiyama A."/>
            <person name="Inagaki F."/>
            <person name="Takami H."/>
        </authorList>
    </citation>
    <scope>NUCLEOTIDE SEQUENCE</scope>
    <source>
        <strain evidence="1">Expedition CK06-06</strain>
    </source>
</reference>
<name>X1HKU6_9ZZZZ</name>
<protein>
    <submittedName>
        <fullName evidence="1">Uncharacterized protein</fullName>
    </submittedName>
</protein>
<accession>X1HKU6</accession>
<dbReference type="AlphaFoldDB" id="X1HKU6"/>
<dbReference type="EMBL" id="BARU01025806">
    <property type="protein sequence ID" value="GAH70761.1"/>
    <property type="molecule type" value="Genomic_DNA"/>
</dbReference>
<organism evidence="1">
    <name type="scientific">marine sediment metagenome</name>
    <dbReference type="NCBI Taxonomy" id="412755"/>
    <lineage>
        <taxon>unclassified sequences</taxon>
        <taxon>metagenomes</taxon>
        <taxon>ecological metagenomes</taxon>
    </lineage>
</organism>
<gene>
    <name evidence="1" type="ORF">S03H2_41535</name>
</gene>
<evidence type="ECO:0000313" key="1">
    <source>
        <dbReference type="EMBL" id="GAH70761.1"/>
    </source>
</evidence>
<comment type="caution">
    <text evidence="1">The sequence shown here is derived from an EMBL/GenBank/DDBJ whole genome shotgun (WGS) entry which is preliminary data.</text>
</comment>
<sequence length="51" mass="5858">MKKYLPFFILATLIVGGILAYQYWWANSEEPIGGEKDEHGCLLMAGYTWCE</sequence>
<feature type="non-terminal residue" evidence="1">
    <location>
        <position position="51"/>
    </location>
</feature>